<reference evidence="5" key="1">
    <citation type="submission" date="2022-11" db="EMBL/GenBank/DDBJ databases">
        <title>Pseudomonas triclosanedens sp. nov., a triclosan degrader isolated from activated sludge.</title>
        <authorList>
            <person name="Yin Y."/>
            <person name="Lu Z."/>
        </authorList>
    </citation>
    <scope>NUCLEOTIDE SEQUENCE</scope>
    <source>
        <strain evidence="5">ZM23</strain>
    </source>
</reference>
<dbReference type="InterPro" id="IPR009057">
    <property type="entry name" value="Homeodomain-like_sf"/>
</dbReference>
<organism evidence="5 6">
    <name type="scientific">Pseudomonas triclosanedens</name>
    <dbReference type="NCBI Taxonomy" id="2961893"/>
    <lineage>
        <taxon>Bacteria</taxon>
        <taxon>Pseudomonadati</taxon>
        <taxon>Pseudomonadota</taxon>
        <taxon>Gammaproteobacteria</taxon>
        <taxon>Pseudomonadales</taxon>
        <taxon>Pseudomonadaceae</taxon>
        <taxon>Pseudomonas</taxon>
    </lineage>
</organism>
<dbReference type="Pfam" id="PF12625">
    <property type="entry name" value="Arabinose_bd"/>
    <property type="match status" value="1"/>
</dbReference>
<dbReference type="SUPFAM" id="SSF46689">
    <property type="entry name" value="Homeodomain-like"/>
    <property type="match status" value="1"/>
</dbReference>
<keyword evidence="1" id="KW-0805">Transcription regulation</keyword>
<dbReference type="InterPro" id="IPR032687">
    <property type="entry name" value="AraC-type_N"/>
</dbReference>
<dbReference type="Proteomes" id="UP001163624">
    <property type="component" value="Chromosome"/>
</dbReference>
<evidence type="ECO:0000313" key="5">
    <source>
        <dbReference type="EMBL" id="WAI47597.1"/>
    </source>
</evidence>
<proteinExistence type="predicted"/>
<evidence type="ECO:0000259" key="4">
    <source>
        <dbReference type="PROSITE" id="PS01124"/>
    </source>
</evidence>
<dbReference type="PANTHER" id="PTHR47894">
    <property type="entry name" value="HTH-TYPE TRANSCRIPTIONAL REGULATOR GADX"/>
    <property type="match status" value="1"/>
</dbReference>
<sequence>MPTRGHAARFATTQPVNGSHCHLSSLSPPDDKMTPDMPHDLRVPLSSVMAQFPAHPSPAQTTLATVVRTIATALEQAYGLDPLPVLRSAGIDPGIMDDAGTRLPVSTLSPLWLRCVEVTGDPDFGIRAVRYHHPANLYGVDLALYACATLSEAVNRHVQLVGVMSTVAHPSLTQDAAGDWRMEFRLSGERTPTTVAKDFYWHFHVRMFERLTGQPASHFLRRIELVRETPGDRTAWDALGIPVLFEQSASALLFRADRWQSPLPGCNPRLLAQVERPILQYLAQHGLPLPLSALRARLAECPLANPDIDDLSDSLDIPREHLLRTLHQHDLKFAQLLDQTREAKTLQLLRDPQLSIEQIAERAGFSSTSSLVRAFRRWRGVTPLAYRKQHLGQGQ</sequence>
<accession>A0ABY6ZRQ1</accession>
<dbReference type="InterPro" id="IPR018060">
    <property type="entry name" value="HTH_AraC"/>
</dbReference>
<dbReference type="PROSITE" id="PS01124">
    <property type="entry name" value="HTH_ARAC_FAMILY_2"/>
    <property type="match status" value="1"/>
</dbReference>
<dbReference type="RefSeq" id="WP_254475685.1">
    <property type="nucleotide sequence ID" value="NZ_CP113432.1"/>
</dbReference>
<keyword evidence="2" id="KW-0238">DNA-binding</keyword>
<gene>
    <name evidence="5" type="ORF">OU419_17645</name>
</gene>
<evidence type="ECO:0000256" key="3">
    <source>
        <dbReference type="ARBA" id="ARBA00023163"/>
    </source>
</evidence>
<evidence type="ECO:0000313" key="6">
    <source>
        <dbReference type="Proteomes" id="UP001163624"/>
    </source>
</evidence>
<feature type="domain" description="HTH araC/xylS-type" evidence="4">
    <location>
        <begin position="308"/>
        <end position="389"/>
    </location>
</feature>
<dbReference type="SMART" id="SM00342">
    <property type="entry name" value="HTH_ARAC"/>
    <property type="match status" value="1"/>
</dbReference>
<dbReference type="Gene3D" id="1.10.10.60">
    <property type="entry name" value="Homeodomain-like"/>
    <property type="match status" value="1"/>
</dbReference>
<protein>
    <submittedName>
        <fullName evidence="5">AraC family transcriptional regulator ligand-binding domain-containing protein</fullName>
    </submittedName>
</protein>
<dbReference type="EMBL" id="CP113432">
    <property type="protein sequence ID" value="WAI47597.1"/>
    <property type="molecule type" value="Genomic_DNA"/>
</dbReference>
<dbReference type="PANTHER" id="PTHR47894:SF1">
    <property type="entry name" value="HTH-TYPE TRANSCRIPTIONAL REGULATOR VQSM"/>
    <property type="match status" value="1"/>
</dbReference>
<keyword evidence="6" id="KW-1185">Reference proteome</keyword>
<name>A0ABY6ZRQ1_9PSED</name>
<keyword evidence="3" id="KW-0804">Transcription</keyword>
<evidence type="ECO:0000256" key="1">
    <source>
        <dbReference type="ARBA" id="ARBA00023015"/>
    </source>
</evidence>
<dbReference type="Pfam" id="PF12833">
    <property type="entry name" value="HTH_18"/>
    <property type="match status" value="1"/>
</dbReference>
<evidence type="ECO:0000256" key="2">
    <source>
        <dbReference type="ARBA" id="ARBA00023125"/>
    </source>
</evidence>